<dbReference type="SUPFAM" id="SSF53223">
    <property type="entry name" value="Aminoacid dehydrogenase-like, N-terminal domain"/>
    <property type="match status" value="1"/>
</dbReference>
<dbReference type="Pfam" id="PF00390">
    <property type="entry name" value="malic"/>
    <property type="match status" value="1"/>
</dbReference>
<feature type="binding site" evidence="6">
    <location>
        <position position="286"/>
    </location>
    <ligand>
        <name>(S)-malate</name>
        <dbReference type="ChEBI" id="CHEBI:15589"/>
    </ligand>
</feature>
<feature type="binding site" evidence="7">
    <location>
        <position position="133"/>
    </location>
    <ligand>
        <name>a divalent metal cation</name>
        <dbReference type="ChEBI" id="CHEBI:60240"/>
    </ligand>
</feature>
<dbReference type="SMART" id="SM01274">
    <property type="entry name" value="malic"/>
    <property type="match status" value="1"/>
</dbReference>
<evidence type="ECO:0000256" key="2">
    <source>
        <dbReference type="ARBA" id="ARBA00008785"/>
    </source>
</evidence>
<dbReference type="GO" id="GO:0046872">
    <property type="term" value="F:metal ion binding"/>
    <property type="evidence" value="ECO:0007669"/>
    <property type="project" value="UniProtKB-KW"/>
</dbReference>
<dbReference type="PROSITE" id="PS00331">
    <property type="entry name" value="MALIC_ENZYMES"/>
    <property type="match status" value="1"/>
</dbReference>
<dbReference type="EMBL" id="JMIR01000028">
    <property type="protein sequence ID" value="KEO82072.1"/>
    <property type="molecule type" value="Genomic_DNA"/>
</dbReference>
<dbReference type="PRINTS" id="PR00072">
    <property type="entry name" value="MALOXRDTASE"/>
</dbReference>
<dbReference type="InterPro" id="IPR012301">
    <property type="entry name" value="Malic_N_dom"/>
</dbReference>
<feature type="active site" description="Proton acceptor" evidence="5">
    <location>
        <position position="91"/>
    </location>
</feature>
<dbReference type="InterPro" id="IPR012302">
    <property type="entry name" value="Malic_NAD-bd"/>
</dbReference>
<feature type="binding site" evidence="7">
    <location>
        <position position="134"/>
    </location>
    <ligand>
        <name>a divalent metal cation</name>
        <dbReference type="ChEBI" id="CHEBI:60240"/>
    </ligand>
</feature>
<dbReference type="CDD" id="cd05311">
    <property type="entry name" value="NAD_bind_2_malic_enz"/>
    <property type="match status" value="1"/>
</dbReference>
<comment type="caution">
    <text evidence="11">The sequence shown here is derived from an EMBL/GenBank/DDBJ whole genome shotgun (WGS) entry which is preliminary data.</text>
</comment>
<dbReference type="InterPro" id="IPR036291">
    <property type="entry name" value="NAD(P)-bd_dom_sf"/>
</dbReference>
<evidence type="ECO:0000259" key="9">
    <source>
        <dbReference type="SMART" id="SM00919"/>
    </source>
</evidence>
<dbReference type="FunFam" id="3.40.50.720:FF:000095">
    <property type="entry name" value="NADP-dependent malic enzyme"/>
    <property type="match status" value="1"/>
</dbReference>
<comment type="cofactor">
    <cofactor evidence="7">
        <name>Mg(2+)</name>
        <dbReference type="ChEBI" id="CHEBI:18420"/>
    </cofactor>
    <cofactor evidence="7">
        <name>Mn(2+)</name>
        <dbReference type="ChEBI" id="CHEBI:29035"/>
    </cofactor>
    <text evidence="7">Divalent metal cations. Prefers magnesium or manganese.</text>
</comment>
<dbReference type="GO" id="GO:0016616">
    <property type="term" value="F:oxidoreductase activity, acting on the CH-OH group of donors, NAD or NADP as acceptor"/>
    <property type="evidence" value="ECO:0007669"/>
    <property type="project" value="InterPro"/>
</dbReference>
<dbReference type="InterPro" id="IPR037062">
    <property type="entry name" value="Malic_N_dom_sf"/>
</dbReference>
<evidence type="ECO:0000313" key="11">
    <source>
        <dbReference type="EMBL" id="KEO82072.1"/>
    </source>
</evidence>
<dbReference type="Gene3D" id="3.40.50.10380">
    <property type="entry name" value="Malic enzyme, N-terminal domain"/>
    <property type="match status" value="1"/>
</dbReference>
<evidence type="ECO:0000256" key="1">
    <source>
        <dbReference type="ARBA" id="ARBA00001936"/>
    </source>
</evidence>
<dbReference type="Proteomes" id="UP000027931">
    <property type="component" value="Unassembled WGS sequence"/>
</dbReference>
<accession>A0A074M7X7</accession>
<dbReference type="OrthoDB" id="9805787at2"/>
<dbReference type="FunFam" id="3.40.50.10380:FF:000003">
    <property type="entry name" value="NADP-dependent malic enzyme"/>
    <property type="match status" value="1"/>
</dbReference>
<dbReference type="InterPro" id="IPR015884">
    <property type="entry name" value="Malic_enzyme_CS"/>
</dbReference>
<organism evidence="11 12">
    <name type="scientific">Tumebacillus flagellatus</name>
    <dbReference type="NCBI Taxonomy" id="1157490"/>
    <lineage>
        <taxon>Bacteria</taxon>
        <taxon>Bacillati</taxon>
        <taxon>Bacillota</taxon>
        <taxon>Bacilli</taxon>
        <taxon>Bacillales</taxon>
        <taxon>Alicyclobacillaceae</taxon>
        <taxon>Tumebacillus</taxon>
    </lineage>
</organism>
<dbReference type="InterPro" id="IPR001891">
    <property type="entry name" value="Malic_OxRdtase"/>
</dbReference>
<comment type="cofactor">
    <cofactor evidence="1">
        <name>Mn(2+)</name>
        <dbReference type="ChEBI" id="CHEBI:29035"/>
    </cofactor>
</comment>
<dbReference type="SUPFAM" id="SSF51735">
    <property type="entry name" value="NAD(P)-binding Rossmann-fold domains"/>
    <property type="match status" value="1"/>
</dbReference>
<keyword evidence="12" id="KW-1185">Reference proteome</keyword>
<comment type="similarity">
    <text evidence="2 8">Belongs to the malic enzymes family.</text>
</comment>
<dbReference type="GO" id="GO:0051287">
    <property type="term" value="F:NAD binding"/>
    <property type="evidence" value="ECO:0007669"/>
    <property type="project" value="InterPro"/>
</dbReference>
<protein>
    <submittedName>
        <fullName evidence="11">Malate dehydrogenase</fullName>
    </submittedName>
</protein>
<dbReference type="Pfam" id="PF03949">
    <property type="entry name" value="Malic_M"/>
    <property type="match status" value="1"/>
</dbReference>
<evidence type="ECO:0000256" key="5">
    <source>
        <dbReference type="PIRSR" id="PIRSR000106-1"/>
    </source>
</evidence>
<feature type="binding site" evidence="7">
    <location>
        <position position="159"/>
    </location>
    <ligand>
        <name>a divalent metal cation</name>
        <dbReference type="ChEBI" id="CHEBI:60240"/>
    </ligand>
</feature>
<name>A0A074M7X7_9BACL</name>
<dbReference type="RefSeq" id="WP_038091353.1">
    <property type="nucleotide sequence ID" value="NZ_JMIR01000028.1"/>
</dbReference>
<proteinExistence type="inferred from homology"/>
<evidence type="ECO:0000256" key="6">
    <source>
        <dbReference type="PIRSR" id="PIRSR000106-2"/>
    </source>
</evidence>
<dbReference type="PIRSF" id="PIRSF000106">
    <property type="entry name" value="ME"/>
    <property type="match status" value="1"/>
</dbReference>
<evidence type="ECO:0000256" key="3">
    <source>
        <dbReference type="ARBA" id="ARBA00022723"/>
    </source>
</evidence>
<dbReference type="STRING" id="1157490.EL26_17335"/>
<sequence>MSLREEALELHRTHQGKLGVVSKVPVANARDLSLAYSPGVAEPCKEIHKSTERVYDYTSKGNLVAVVSDGTAVLGLGNIGPHAALPVMEGKAVLFKSFAGVDAVPICLDTTDIDEIVRTVKLLEPTFGGINLEDIAAPACFAVEERLKQELDIPVFHDDQHGTAIVTLAGLINALKVTGKTMQEIKVVANGAGAAGIAIIKLLLSMGVKNVIMCDTKGAIYEGRTEGMNPIKDLIAKNTNRERLQGSLEEVIVDADVFIGVSVANAVTPEMVRSMAQDPILFAMANPDPEIVPALAYEAGAKIVGTGRSDYPNQVNNVLAFPGIFRGALDTRAKTINEEMKIAAAYAIANLITDEELTPDYVIPKPFDPRVAPAVASAVAKAAMDTGVARVQVNPSSVADKTRAQSAVAAPQA</sequence>
<dbReference type="PANTHER" id="PTHR43237:SF4">
    <property type="entry name" value="NADP-DEPENDENT MALIC ENZYME"/>
    <property type="match status" value="1"/>
</dbReference>
<dbReference type="Gene3D" id="3.40.50.720">
    <property type="entry name" value="NAD(P)-binding Rossmann-like Domain"/>
    <property type="match status" value="1"/>
</dbReference>
<dbReference type="AlphaFoldDB" id="A0A074M7X7"/>
<feature type="binding site" evidence="6">
    <location>
        <position position="316"/>
    </location>
    <ligand>
        <name>(S)-malate</name>
        <dbReference type="ChEBI" id="CHEBI:15589"/>
    </ligand>
</feature>
<evidence type="ECO:0000256" key="4">
    <source>
        <dbReference type="ARBA" id="ARBA00023002"/>
    </source>
</evidence>
<keyword evidence="4" id="KW-0560">Oxidoreductase</keyword>
<dbReference type="SMART" id="SM00919">
    <property type="entry name" value="Malic_M"/>
    <property type="match status" value="1"/>
</dbReference>
<dbReference type="GO" id="GO:0004470">
    <property type="term" value="F:malic enzyme activity"/>
    <property type="evidence" value="ECO:0007669"/>
    <property type="project" value="InterPro"/>
</dbReference>
<dbReference type="InterPro" id="IPR045213">
    <property type="entry name" value="Malic_NAD-bd_bact_type"/>
</dbReference>
<evidence type="ECO:0000259" key="10">
    <source>
        <dbReference type="SMART" id="SM01274"/>
    </source>
</evidence>
<reference evidence="11 12" key="1">
    <citation type="journal article" date="2013" name="Int. J. Syst. Evol. Microbiol.">
        <title>Tumebacillus flagellatus sp. nov., an alpha-amylase/pullulanase-producing bacterium isolated from cassava wastewater.</title>
        <authorList>
            <person name="Wang Q."/>
            <person name="Xie N."/>
            <person name="Qin Y."/>
            <person name="Shen N."/>
            <person name="Zhu J."/>
            <person name="Mi H."/>
            <person name="Huang R."/>
        </authorList>
    </citation>
    <scope>NUCLEOTIDE SEQUENCE [LARGE SCALE GENOMIC DNA]</scope>
    <source>
        <strain evidence="11 12">GST4</strain>
    </source>
</reference>
<dbReference type="PANTHER" id="PTHR43237">
    <property type="entry name" value="NADP-DEPENDENT MALIC ENZYME"/>
    <property type="match status" value="1"/>
</dbReference>
<feature type="domain" description="Malic enzyme N-terminal" evidence="10">
    <location>
        <begin position="15"/>
        <end position="148"/>
    </location>
</feature>
<feature type="active site" description="Proton donor" evidence="5">
    <location>
        <position position="36"/>
    </location>
</feature>
<dbReference type="InterPro" id="IPR051674">
    <property type="entry name" value="Malate_Decarboxylase"/>
</dbReference>
<dbReference type="eggNOG" id="COG0281">
    <property type="taxonomic scope" value="Bacteria"/>
</dbReference>
<keyword evidence="3 7" id="KW-0479">Metal-binding</keyword>
<evidence type="ECO:0000256" key="8">
    <source>
        <dbReference type="RuleBase" id="RU003427"/>
    </source>
</evidence>
<feature type="domain" description="Malic enzyme NAD-binding" evidence="9">
    <location>
        <begin position="160"/>
        <end position="384"/>
    </location>
</feature>
<gene>
    <name evidence="11" type="ORF">EL26_17335</name>
</gene>
<dbReference type="InterPro" id="IPR046346">
    <property type="entry name" value="Aminoacid_DH-like_N_sf"/>
</dbReference>
<evidence type="ECO:0000313" key="12">
    <source>
        <dbReference type="Proteomes" id="UP000027931"/>
    </source>
</evidence>
<evidence type="ECO:0000256" key="7">
    <source>
        <dbReference type="PIRSR" id="PIRSR000106-3"/>
    </source>
</evidence>